<dbReference type="CDD" id="cd03192">
    <property type="entry name" value="GST_C_Sigma_like"/>
    <property type="match status" value="1"/>
</dbReference>
<dbReference type="SUPFAM" id="SSF52833">
    <property type="entry name" value="Thioredoxin-like"/>
    <property type="match status" value="1"/>
</dbReference>
<dbReference type="FunFam" id="3.40.30.10:FF:000035">
    <property type="entry name" value="hematopoietic prostaglandin D synthase"/>
    <property type="match status" value="1"/>
</dbReference>
<reference evidence="8" key="1">
    <citation type="submission" date="2022-11" db="EMBL/GenBank/DDBJ databases">
        <authorList>
            <person name="Kikuchi T."/>
        </authorList>
    </citation>
    <scope>NUCLEOTIDE SEQUENCE</scope>
    <source>
        <strain evidence="8">PS1010</strain>
    </source>
</reference>
<dbReference type="SFLD" id="SFLDS00019">
    <property type="entry name" value="Glutathione_Transferase_(cytos"/>
    <property type="match status" value="1"/>
</dbReference>
<dbReference type="OrthoDB" id="414243at2759"/>
<dbReference type="FunFam" id="1.20.1050.10:FF:000031">
    <property type="entry name" value="Glutathione S-Transferase"/>
    <property type="match status" value="1"/>
</dbReference>
<dbReference type="Proteomes" id="UP001152747">
    <property type="component" value="Unassembled WGS sequence"/>
</dbReference>
<evidence type="ECO:0000256" key="2">
    <source>
        <dbReference type="ARBA" id="ARBA00022679"/>
    </source>
</evidence>
<dbReference type="SFLD" id="SFLDG01205">
    <property type="entry name" value="AMPS.1"/>
    <property type="match status" value="1"/>
</dbReference>
<dbReference type="GO" id="GO:0004602">
    <property type="term" value="F:glutathione peroxidase activity"/>
    <property type="evidence" value="ECO:0007669"/>
    <property type="project" value="UniProtKB-ARBA"/>
</dbReference>
<comment type="catalytic activity">
    <reaction evidence="4">
        <text>RX + glutathione = an S-substituted glutathione + a halide anion + H(+)</text>
        <dbReference type="Rhea" id="RHEA:16437"/>
        <dbReference type="ChEBI" id="CHEBI:15378"/>
        <dbReference type="ChEBI" id="CHEBI:16042"/>
        <dbReference type="ChEBI" id="CHEBI:17792"/>
        <dbReference type="ChEBI" id="CHEBI:57925"/>
        <dbReference type="ChEBI" id="CHEBI:90779"/>
        <dbReference type="EC" id="2.5.1.18"/>
    </reaction>
</comment>
<dbReference type="Gene3D" id="3.40.30.10">
    <property type="entry name" value="Glutaredoxin"/>
    <property type="match status" value="1"/>
</dbReference>
<evidence type="ECO:0000256" key="4">
    <source>
        <dbReference type="ARBA" id="ARBA00047960"/>
    </source>
</evidence>
<dbReference type="InterPro" id="IPR050213">
    <property type="entry name" value="GST_superfamily"/>
</dbReference>
<keyword evidence="9" id="KW-1185">Reference proteome</keyword>
<dbReference type="Gene3D" id="1.20.1050.10">
    <property type="match status" value="1"/>
</dbReference>
<sequence length="206" mass="23727">MVHYKLTYFPFRGAAETIRQIFAFAGQTYVDFRLPMEQWEGFKDSTPFGKLPILEVDGKVLGQSHAIARYLANEFGLNGKNEWEKAEVNSLADQFADYILEARPYLMALSGFYPGDPIQLRTSLFLPTIDKHISIFERILEENSSGFLVGNSLTWVDLLLSQHIEQILYTDLAALEKFKNVLKHRKMVQNLPAIKSWIARRPETPW</sequence>
<evidence type="ECO:0000256" key="3">
    <source>
        <dbReference type="ARBA" id="ARBA00038317"/>
    </source>
</evidence>
<dbReference type="PANTHER" id="PTHR11571:SF160">
    <property type="entry name" value="GLUTATHIONE S-TRANSFERASE 6-RELATED"/>
    <property type="match status" value="1"/>
</dbReference>
<proteinExistence type="inferred from homology"/>
<dbReference type="InterPro" id="IPR010987">
    <property type="entry name" value="Glutathione-S-Trfase_C-like"/>
</dbReference>
<dbReference type="EMBL" id="CANHGI010000002">
    <property type="protein sequence ID" value="CAI5443310.1"/>
    <property type="molecule type" value="Genomic_DNA"/>
</dbReference>
<dbReference type="InterPro" id="IPR036249">
    <property type="entry name" value="Thioredoxin-like_sf"/>
</dbReference>
<dbReference type="GO" id="GO:0004364">
    <property type="term" value="F:glutathione transferase activity"/>
    <property type="evidence" value="ECO:0007669"/>
    <property type="project" value="UniProtKB-EC"/>
</dbReference>
<evidence type="ECO:0000259" key="6">
    <source>
        <dbReference type="PROSITE" id="PS50404"/>
    </source>
</evidence>
<dbReference type="SFLD" id="SFLDG00363">
    <property type="entry name" value="AMPS_(cytGST):_Alpha-__Mu-__Pi"/>
    <property type="match status" value="1"/>
</dbReference>
<dbReference type="SUPFAM" id="SSF47616">
    <property type="entry name" value="GST C-terminal domain-like"/>
    <property type="match status" value="1"/>
</dbReference>
<dbReference type="InterPro" id="IPR004045">
    <property type="entry name" value="Glutathione_S-Trfase_N"/>
</dbReference>
<gene>
    <name evidence="8" type="ORF">CAMP_LOCUS5947</name>
</gene>
<dbReference type="PANTHER" id="PTHR11571">
    <property type="entry name" value="GLUTATHIONE S-TRANSFERASE"/>
    <property type="match status" value="1"/>
</dbReference>
<dbReference type="GO" id="GO:0005737">
    <property type="term" value="C:cytoplasm"/>
    <property type="evidence" value="ECO:0007669"/>
    <property type="project" value="UniProtKB-ARBA"/>
</dbReference>
<evidence type="ECO:0000256" key="5">
    <source>
        <dbReference type="ARBA" id="ARBA00078118"/>
    </source>
</evidence>
<evidence type="ECO:0000313" key="8">
    <source>
        <dbReference type="EMBL" id="CAI5443310.1"/>
    </source>
</evidence>
<comment type="similarity">
    <text evidence="3">Belongs to the GST superfamily. Sigma family.</text>
</comment>
<keyword evidence="2" id="KW-0808">Transferase</keyword>
<accession>A0A9P1IER6</accession>
<comment type="caution">
    <text evidence="8">The sequence shown here is derived from an EMBL/GenBank/DDBJ whole genome shotgun (WGS) entry which is preliminary data.</text>
</comment>
<name>A0A9P1IER6_9PELO</name>
<protein>
    <recommendedName>
        <fullName evidence="1">glutathione transferase</fullName>
        <ecNumber evidence="1">2.5.1.18</ecNumber>
    </recommendedName>
    <alternativeName>
        <fullName evidence="5">GST class-sigma</fullName>
    </alternativeName>
</protein>
<evidence type="ECO:0000259" key="7">
    <source>
        <dbReference type="PROSITE" id="PS50405"/>
    </source>
</evidence>
<feature type="domain" description="GST N-terminal" evidence="6">
    <location>
        <begin position="2"/>
        <end position="79"/>
    </location>
</feature>
<organism evidence="8 9">
    <name type="scientific">Caenorhabditis angaria</name>
    <dbReference type="NCBI Taxonomy" id="860376"/>
    <lineage>
        <taxon>Eukaryota</taxon>
        <taxon>Metazoa</taxon>
        <taxon>Ecdysozoa</taxon>
        <taxon>Nematoda</taxon>
        <taxon>Chromadorea</taxon>
        <taxon>Rhabditida</taxon>
        <taxon>Rhabditina</taxon>
        <taxon>Rhabditomorpha</taxon>
        <taxon>Rhabditoidea</taxon>
        <taxon>Rhabditidae</taxon>
        <taxon>Peloderinae</taxon>
        <taxon>Caenorhabditis</taxon>
    </lineage>
</organism>
<dbReference type="InterPro" id="IPR036282">
    <property type="entry name" value="Glutathione-S-Trfase_C_sf"/>
</dbReference>
<dbReference type="InterPro" id="IPR040079">
    <property type="entry name" value="Glutathione_S-Trfase"/>
</dbReference>
<dbReference type="GO" id="GO:0006749">
    <property type="term" value="P:glutathione metabolic process"/>
    <property type="evidence" value="ECO:0007669"/>
    <property type="project" value="TreeGrafter"/>
</dbReference>
<dbReference type="Pfam" id="PF02798">
    <property type="entry name" value="GST_N"/>
    <property type="match status" value="1"/>
</dbReference>
<feature type="domain" description="GST C-terminal" evidence="7">
    <location>
        <begin position="81"/>
        <end position="206"/>
    </location>
</feature>
<dbReference type="PROSITE" id="PS50404">
    <property type="entry name" value="GST_NTER"/>
    <property type="match status" value="1"/>
</dbReference>
<dbReference type="AlphaFoldDB" id="A0A9P1IER6"/>
<dbReference type="Pfam" id="PF14497">
    <property type="entry name" value="GST_C_3"/>
    <property type="match status" value="1"/>
</dbReference>
<dbReference type="CDD" id="cd03039">
    <property type="entry name" value="GST_N_Sigma_like"/>
    <property type="match status" value="1"/>
</dbReference>
<dbReference type="InterPro" id="IPR004046">
    <property type="entry name" value="GST_C"/>
</dbReference>
<evidence type="ECO:0000313" key="9">
    <source>
        <dbReference type="Proteomes" id="UP001152747"/>
    </source>
</evidence>
<dbReference type="EC" id="2.5.1.18" evidence="1"/>
<evidence type="ECO:0000256" key="1">
    <source>
        <dbReference type="ARBA" id="ARBA00012452"/>
    </source>
</evidence>
<dbReference type="PROSITE" id="PS50405">
    <property type="entry name" value="GST_CTER"/>
    <property type="match status" value="1"/>
</dbReference>